<comment type="caution">
    <text evidence="2">The sequence shown here is derived from an EMBL/GenBank/DDBJ whole genome shotgun (WGS) entry which is preliminary data.</text>
</comment>
<dbReference type="Proteomes" id="UP000027345">
    <property type="component" value="Unassembled WGS sequence"/>
</dbReference>
<name>A0A066U5S5_9PSEU</name>
<dbReference type="STRING" id="287986.DV20_07150"/>
<keyword evidence="3" id="KW-1185">Reference proteome</keyword>
<reference evidence="2 3" key="1">
    <citation type="submission" date="2014-05" db="EMBL/GenBank/DDBJ databases">
        <title>Draft genome sequence of Amycolatopsis rifamycinica DSM 46095.</title>
        <authorList>
            <person name="Lal R."/>
            <person name="Saxena A."/>
            <person name="Kumari R."/>
            <person name="Mukherjee U."/>
            <person name="Singh P."/>
            <person name="Sangwan N."/>
            <person name="Mahato N.K."/>
        </authorList>
    </citation>
    <scope>NUCLEOTIDE SEQUENCE [LARGE SCALE GENOMIC DNA]</scope>
    <source>
        <strain evidence="2 3">DSM 46095</strain>
    </source>
</reference>
<dbReference type="InterPro" id="IPR051604">
    <property type="entry name" value="Ergot_Alk_Oxidoreductase"/>
</dbReference>
<proteinExistence type="predicted"/>
<accession>A0A066U5S5</accession>
<evidence type="ECO:0000313" key="2">
    <source>
        <dbReference type="EMBL" id="KDN22806.1"/>
    </source>
</evidence>
<dbReference type="InterPro" id="IPR016040">
    <property type="entry name" value="NAD(P)-bd_dom"/>
</dbReference>
<dbReference type="SUPFAM" id="SSF51735">
    <property type="entry name" value="NAD(P)-binding Rossmann-fold domains"/>
    <property type="match status" value="1"/>
</dbReference>
<dbReference type="Pfam" id="PF13460">
    <property type="entry name" value="NAD_binding_10"/>
    <property type="match status" value="1"/>
</dbReference>
<dbReference type="AlphaFoldDB" id="A0A066U5S5"/>
<dbReference type="Gene3D" id="3.40.50.720">
    <property type="entry name" value="NAD(P)-binding Rossmann-like Domain"/>
    <property type="match status" value="1"/>
</dbReference>
<dbReference type="eggNOG" id="COG0702">
    <property type="taxonomic scope" value="Bacteria"/>
</dbReference>
<dbReference type="Gene3D" id="3.90.25.10">
    <property type="entry name" value="UDP-galactose 4-epimerase, domain 1"/>
    <property type="match status" value="1"/>
</dbReference>
<gene>
    <name evidence="2" type="ORF">DV20_07150</name>
</gene>
<evidence type="ECO:0000313" key="3">
    <source>
        <dbReference type="Proteomes" id="UP000027345"/>
    </source>
</evidence>
<evidence type="ECO:0000259" key="1">
    <source>
        <dbReference type="Pfam" id="PF13460"/>
    </source>
</evidence>
<dbReference type="OrthoDB" id="3207931at2"/>
<feature type="domain" description="NAD(P)-binding" evidence="1">
    <location>
        <begin position="6"/>
        <end position="164"/>
    </location>
</feature>
<dbReference type="PANTHER" id="PTHR43162:SF1">
    <property type="entry name" value="PRESTALK A DIFFERENTIATION PROTEIN A"/>
    <property type="match status" value="1"/>
</dbReference>
<dbReference type="EMBL" id="JMQI01000014">
    <property type="protein sequence ID" value="KDN22806.1"/>
    <property type="molecule type" value="Genomic_DNA"/>
</dbReference>
<dbReference type="PANTHER" id="PTHR43162">
    <property type="match status" value="1"/>
</dbReference>
<dbReference type="RefSeq" id="WP_043777496.1">
    <property type="nucleotide sequence ID" value="NZ_JMQI01000014.1"/>
</dbReference>
<organism evidence="2 3">
    <name type="scientific">Amycolatopsis rifamycinica</name>
    <dbReference type="NCBI Taxonomy" id="287986"/>
    <lineage>
        <taxon>Bacteria</taxon>
        <taxon>Bacillati</taxon>
        <taxon>Actinomycetota</taxon>
        <taxon>Actinomycetes</taxon>
        <taxon>Pseudonocardiales</taxon>
        <taxon>Pseudonocardiaceae</taxon>
        <taxon>Amycolatopsis</taxon>
    </lineage>
</organism>
<sequence length="264" mass="27606">MIMVVGATGNVGKPLVRMLAEAGEEVTAVSRRITTAPPGVVVRQGDLASLDFAGVSAAFLMVSGAFVPVDDVLRRAKAAGVRRVVVLSSQGVATGRHPAVLEDSVRRSGLEWTILQPGAFASNALQWAESVRSSRSVVAPFENVALPVVDPEDIGAVAAAALREDGHAGKSYILTGPAPITPRDQVAAIASAVGEPVRFVPQTREEARALMVGFMPPEVVDVTLDVLGSPTPAKQAVSPDVERVLGRPPRSFAEWASRFAGAFK</sequence>
<dbReference type="InterPro" id="IPR036291">
    <property type="entry name" value="NAD(P)-bd_dom_sf"/>
</dbReference>
<protein>
    <submittedName>
        <fullName evidence="2">NmrA family transcriptional regulator</fullName>
    </submittedName>
</protein>